<name>A0A916Q750_9FIRM</name>
<dbReference type="PROSITE" id="PS50011">
    <property type="entry name" value="PROTEIN_KINASE_DOM"/>
    <property type="match status" value="1"/>
</dbReference>
<evidence type="ECO:0000259" key="1">
    <source>
        <dbReference type="PROSITE" id="PS50011"/>
    </source>
</evidence>
<dbReference type="Gene3D" id="1.10.510.10">
    <property type="entry name" value="Transferase(Phosphotransferase) domain 1"/>
    <property type="match status" value="1"/>
</dbReference>
<gene>
    <name evidence="2" type="ORF">ANBU17_06030</name>
</gene>
<feature type="domain" description="Protein kinase" evidence="1">
    <location>
        <begin position="206"/>
        <end position="453"/>
    </location>
</feature>
<comment type="caution">
    <text evidence="2">The sequence shown here is derived from an EMBL/GenBank/DDBJ whole genome shotgun (WGS) entry which is preliminary data.</text>
</comment>
<dbReference type="InterPro" id="IPR011009">
    <property type="entry name" value="Kinase-like_dom_sf"/>
</dbReference>
<evidence type="ECO:0000313" key="3">
    <source>
        <dbReference type="Proteomes" id="UP000613208"/>
    </source>
</evidence>
<organism evidence="2 3">
    <name type="scientific">Anaerostipes butyraticus</name>
    <dbReference type="NCBI Taxonomy" id="645466"/>
    <lineage>
        <taxon>Bacteria</taxon>
        <taxon>Bacillati</taxon>
        <taxon>Bacillota</taxon>
        <taxon>Clostridia</taxon>
        <taxon>Lachnospirales</taxon>
        <taxon>Lachnospiraceae</taxon>
        <taxon>Anaerostipes</taxon>
    </lineage>
</organism>
<evidence type="ECO:0000313" key="2">
    <source>
        <dbReference type="EMBL" id="GFO84256.1"/>
    </source>
</evidence>
<dbReference type="SUPFAM" id="SSF56112">
    <property type="entry name" value="Protein kinase-like (PK-like)"/>
    <property type="match status" value="1"/>
</dbReference>
<protein>
    <recommendedName>
        <fullName evidence="1">Protein kinase domain-containing protein</fullName>
    </recommendedName>
</protein>
<dbReference type="RefSeq" id="WP_201310001.1">
    <property type="nucleotide sequence ID" value="NZ_BLYI01000010.1"/>
</dbReference>
<dbReference type="AlphaFoldDB" id="A0A916Q750"/>
<dbReference type="GO" id="GO:0005524">
    <property type="term" value="F:ATP binding"/>
    <property type="evidence" value="ECO:0007669"/>
    <property type="project" value="InterPro"/>
</dbReference>
<keyword evidence="3" id="KW-1185">Reference proteome</keyword>
<dbReference type="InterPro" id="IPR036465">
    <property type="entry name" value="vWFA_dom_sf"/>
</dbReference>
<dbReference type="Proteomes" id="UP000613208">
    <property type="component" value="Unassembled WGS sequence"/>
</dbReference>
<proteinExistence type="predicted"/>
<accession>A0A916Q750</accession>
<dbReference type="InterPro" id="IPR000719">
    <property type="entry name" value="Prot_kinase_dom"/>
</dbReference>
<dbReference type="SUPFAM" id="SSF53300">
    <property type="entry name" value="vWA-like"/>
    <property type="match status" value="1"/>
</dbReference>
<sequence length="453" mass="52518">MISCFIPIVVLVDTSGERTEVLKALYDLQYAIQDDIELREQSDICVIFYGDTVHAEEFIRGVDFMPFDFFQTADSACLNQGLHEALKLLALRKKMYRTEGVNYCCPRLLVLSTGLISDINFKNEICKEVREAINDRKIQYVPLMVGNQYDYRVLQEYYPPGNEEKDVLTAEYDNIRKVFEETRVDGDKVISFYDGRCFKGLKNKSYLLEELIKYGGTYSTYSVQDNCNIMAKIITKDDNYYRNKLERKIRVMLSLKINYEVNGIPVLEWPLDILYQDGVLMGFIVPNVQRDTIALSDILRYTGLVHNDQSTEKVLKIYPQFTWKYSVQIAYNLASFVDYLHSLGIIVGTLEEYYLYVHIKTGRIIYTECERLGVKDHVSGEEFPCELSRLDLTAPEQFQLKGLKIASQSTDLFSLSIQIFRLLMKNIHPFTGKPKDDIDKYSYLGIEARNIVR</sequence>
<dbReference type="EMBL" id="BLYI01000010">
    <property type="protein sequence ID" value="GFO84256.1"/>
    <property type="molecule type" value="Genomic_DNA"/>
</dbReference>
<reference evidence="2" key="1">
    <citation type="submission" date="2020-06" db="EMBL/GenBank/DDBJ databases">
        <title>Characterization of fructooligosaccharide metabolism and fructooligosaccharide-degrading enzymes in human commensal butyrate producers.</title>
        <authorList>
            <person name="Tanno H."/>
            <person name="Fujii T."/>
            <person name="Hirano K."/>
            <person name="Maeno S."/>
            <person name="Tonozuka T."/>
            <person name="Sakamoto M."/>
            <person name="Ohkuma M."/>
            <person name="Tochio T."/>
            <person name="Endo A."/>
        </authorList>
    </citation>
    <scope>NUCLEOTIDE SEQUENCE</scope>
    <source>
        <strain evidence="2">JCM 17466</strain>
    </source>
</reference>
<dbReference type="GO" id="GO:0004672">
    <property type="term" value="F:protein kinase activity"/>
    <property type="evidence" value="ECO:0007669"/>
    <property type="project" value="InterPro"/>
</dbReference>